<keyword evidence="3" id="KW-1185">Reference proteome</keyword>
<protein>
    <submittedName>
        <fullName evidence="2">AsmA-like C-terminal region</fullName>
    </submittedName>
</protein>
<gene>
    <name evidence="2" type="ORF">SAMN03080618_01261</name>
</gene>
<organism evidence="2 3">
    <name type="scientific">Aquamicrobium aerolatum DSM 21857</name>
    <dbReference type="NCBI Taxonomy" id="1121003"/>
    <lineage>
        <taxon>Bacteria</taxon>
        <taxon>Pseudomonadati</taxon>
        <taxon>Pseudomonadota</taxon>
        <taxon>Alphaproteobacteria</taxon>
        <taxon>Hyphomicrobiales</taxon>
        <taxon>Phyllobacteriaceae</taxon>
        <taxon>Aerobium</taxon>
    </lineage>
</organism>
<dbReference type="AlphaFoldDB" id="A0A1I3KU97"/>
<reference evidence="3" key="1">
    <citation type="submission" date="2016-10" db="EMBL/GenBank/DDBJ databases">
        <authorList>
            <person name="Varghese N."/>
            <person name="Submissions S."/>
        </authorList>
    </citation>
    <scope>NUCLEOTIDE SEQUENCE [LARGE SCALE GENOMIC DNA]</scope>
    <source>
        <strain evidence="3">DSM 21857</strain>
    </source>
</reference>
<keyword evidence="1" id="KW-1133">Transmembrane helix</keyword>
<evidence type="ECO:0000313" key="3">
    <source>
        <dbReference type="Proteomes" id="UP000242763"/>
    </source>
</evidence>
<name>A0A1I3KU97_9HYPH</name>
<feature type="transmembrane region" description="Helical" evidence="1">
    <location>
        <begin position="43"/>
        <end position="69"/>
    </location>
</feature>
<dbReference type="Proteomes" id="UP000242763">
    <property type="component" value="Unassembled WGS sequence"/>
</dbReference>
<evidence type="ECO:0000313" key="2">
    <source>
        <dbReference type="EMBL" id="SFI76111.1"/>
    </source>
</evidence>
<sequence length="1119" mass="119913">MHSEIPSHQKIRFRREEIVCLDKLPSAQRLPAPERKRFRPGRVAMLFFGGVAVILLALVALAGAVLLGAGSETLRLEAQNAVQQLVGDDYVAAVGATRLSFDGMELLSVETDNVVLSPTGTGEEALRIGQLRLGVGFAPLIGGKLKIRRIRIQDSRIVLSSLTGTTPPAQLPFFDEAGVFDQDAAVRTVFAAANEFASLLNDGGVGRVRLQNIDLVLSDDPLLGTVKLIDAQLRRRNAVSFEVEANVAAAGRTANVQGQVSRDPSDGAVDQVTLNVAVPQETSATSGRTNDFKDARLSVSATRHQSDHELRLHTEIGQVTVDLKDGDRIDADLELRATLKEGADKIEVEALRVSSGRSNWTFHGALGSLPEGGEAGYRFELVSDGSTVAPTGSPERPLEVVTKLAGVMSATADVIEIKTIGLRSLEGEVHGSARIVVDEVGVGLGLELNVIDMPVGEIKQLWPWFSARGARRWVVDNMYGGKVEAGQIKINAAPGRLSNGVPLTASELSGEFSIKGTRFDIVGRMPPVRDGNGSVIFAGMDIDIALESGTVFMQEGRTVNARNGLLEIREAHKRPVIGRLVIDVESNADAILALASYDPIDVSRFFDVKPDELSGTVAGKIITDIPLERDFPIEKLEWKVDLAYDNLNISRKFEGQTVTKAKGSIVVDPRKAEITAAALLNGVSADLRLVEPLGQSSVERQRRVVLNLDDAGRRAIAPGLNTVLSGTARVELDDTKDSSRSIKASLERATLNIPWIGWSKGTGVPASVAFGLEQQGNVTRLSDFKLDGDTFGATGALSLVDGKLQSVSFPSARLNRNDDFSFTMKAERNGYDIEVRGKSIDVRSIVKLYAGAGENRGENVDTGPVRVDVAVDAMTGFHGESLRGVTLKFAGTNGRTDKLEFAATTSTGGKVAFSDTRNGDARSVTMTSADAGAILRFLDVYEHMEGGAIALSMRGTGTGPLSGQVDTRNFWIVNEPRLRSLVSSTPAGGDRSLNQAVRGDIDTTRVQFERAFSLVATGNGALDLDRGVLRGPLIGSTFQGRVYDAAGNMDMTGTFMPAYGLNRIFGEIPLIGQLLGNGRDRGLIGITFKLSGKYSEPQLQVNPLSVIAPGIFRSVFEFR</sequence>
<accession>A0A1I3KU97</accession>
<keyword evidence="1" id="KW-0472">Membrane</keyword>
<proteinExistence type="predicted"/>
<evidence type="ECO:0000256" key="1">
    <source>
        <dbReference type="SAM" id="Phobius"/>
    </source>
</evidence>
<dbReference type="STRING" id="1121003.SAMN03080618_01261"/>
<keyword evidence="1" id="KW-0812">Transmembrane</keyword>
<dbReference type="EMBL" id="FORF01000006">
    <property type="protein sequence ID" value="SFI76111.1"/>
    <property type="molecule type" value="Genomic_DNA"/>
</dbReference>